<protein>
    <recommendedName>
        <fullName evidence="4">Aminoglycoside phosphotransferase domain-containing protein</fullName>
    </recommendedName>
</protein>
<dbReference type="eggNOG" id="ENOG502QQYZ">
    <property type="taxonomic scope" value="Eukaryota"/>
</dbReference>
<gene>
    <name evidence="2" type="ORF">UREG_00655</name>
</gene>
<dbReference type="EMBL" id="CH476615">
    <property type="protein sequence ID" value="EEP75808.1"/>
    <property type="molecule type" value="Genomic_DNA"/>
</dbReference>
<dbReference type="GeneID" id="8438676"/>
<dbReference type="Proteomes" id="UP000002058">
    <property type="component" value="Unassembled WGS sequence"/>
</dbReference>
<dbReference type="RefSeq" id="XP_002541141.1">
    <property type="nucleotide sequence ID" value="XM_002541095.1"/>
</dbReference>
<dbReference type="SUPFAM" id="SSF56112">
    <property type="entry name" value="Protein kinase-like (PK-like)"/>
    <property type="match status" value="1"/>
</dbReference>
<dbReference type="PANTHER" id="PTHR21310:SF37">
    <property type="entry name" value="AMINOGLYCOSIDE PHOSPHOTRANSFERASE DOMAIN-CONTAINING PROTEIN"/>
    <property type="match status" value="1"/>
</dbReference>
<evidence type="ECO:0000313" key="2">
    <source>
        <dbReference type="EMBL" id="EEP75808.1"/>
    </source>
</evidence>
<organism evidence="2 3">
    <name type="scientific">Uncinocarpus reesii (strain UAMH 1704)</name>
    <dbReference type="NCBI Taxonomy" id="336963"/>
    <lineage>
        <taxon>Eukaryota</taxon>
        <taxon>Fungi</taxon>
        <taxon>Dikarya</taxon>
        <taxon>Ascomycota</taxon>
        <taxon>Pezizomycotina</taxon>
        <taxon>Eurotiomycetes</taxon>
        <taxon>Eurotiomycetidae</taxon>
        <taxon>Onygenales</taxon>
        <taxon>Onygenaceae</taxon>
        <taxon>Uncinocarpus</taxon>
    </lineage>
</organism>
<name>C4JKQ7_UNCRE</name>
<dbReference type="OMA" id="YILIDWI"/>
<dbReference type="PANTHER" id="PTHR21310">
    <property type="entry name" value="AMINOGLYCOSIDE PHOSPHOTRANSFERASE-RELATED-RELATED"/>
    <property type="match status" value="1"/>
</dbReference>
<dbReference type="InterPro" id="IPR011009">
    <property type="entry name" value="Kinase-like_dom_sf"/>
</dbReference>
<sequence length="422" mass="49230">MLDSAESLPTKTPEHNDNHVGSRTDDIRTAKSANAAKLHKLHRKKLITLSYAQDEEEDMRVELKYTQRTAMLYEELYHRKEEIKELVAFHCGLTPDMVQTRIVQTYQYPSYEASEYLVDLVNSFLDHGYILMDWIGDDDVQMLSTTFSQPHTDIQIVNLYRSMSKIMLSLAKTPQPRIGTWTVDNYGRISLTNRPIFCHLHQLENWSIPTTPQTTTYTSADSFYFDLLEGHDNRLRYQANAATNESDARGQATDLVLMRALLHRFTDRHLRDGPFFMQLTDMHNSNILVDQKWNIKHVIDLELACSLPIGCLLPPFWLTGQSVDRLKDAEYERFRVEYERFVDIFEREEQNMKTPLHYSPSACMKTALISGRYWYFNALQTPKGLFNLFRQHLRSRFDKTPLPVVCEGVSAFWTRGMTTFVQ</sequence>
<dbReference type="InterPro" id="IPR051678">
    <property type="entry name" value="AGP_Transferase"/>
</dbReference>
<reference evidence="3" key="1">
    <citation type="journal article" date="2009" name="Genome Res.">
        <title>Comparative genomic analyses of the human fungal pathogens Coccidioides and their relatives.</title>
        <authorList>
            <person name="Sharpton T.J."/>
            <person name="Stajich J.E."/>
            <person name="Rounsley S.D."/>
            <person name="Gardner M.J."/>
            <person name="Wortman J.R."/>
            <person name="Jordar V.S."/>
            <person name="Maiti R."/>
            <person name="Kodira C.D."/>
            <person name="Neafsey D.E."/>
            <person name="Zeng Q."/>
            <person name="Hung C.-Y."/>
            <person name="McMahan C."/>
            <person name="Muszewska A."/>
            <person name="Grynberg M."/>
            <person name="Mandel M.A."/>
            <person name="Kellner E.M."/>
            <person name="Barker B.M."/>
            <person name="Galgiani J.N."/>
            <person name="Orbach M.J."/>
            <person name="Kirkland T.N."/>
            <person name="Cole G.T."/>
            <person name="Henn M.R."/>
            <person name="Birren B.W."/>
            <person name="Taylor J.W."/>
        </authorList>
    </citation>
    <scope>NUCLEOTIDE SEQUENCE [LARGE SCALE GENOMIC DNA]</scope>
    <source>
        <strain evidence="3">UAMH 1704</strain>
    </source>
</reference>
<dbReference type="InParanoid" id="C4JKQ7"/>
<keyword evidence="3" id="KW-1185">Reference proteome</keyword>
<feature type="compositionally biased region" description="Basic and acidic residues" evidence="1">
    <location>
        <begin position="12"/>
        <end position="27"/>
    </location>
</feature>
<dbReference type="AlphaFoldDB" id="C4JKQ7"/>
<dbReference type="HOGENOM" id="CLU_025005_3_0_1"/>
<evidence type="ECO:0000313" key="3">
    <source>
        <dbReference type="Proteomes" id="UP000002058"/>
    </source>
</evidence>
<accession>C4JKQ7</accession>
<evidence type="ECO:0000256" key="1">
    <source>
        <dbReference type="SAM" id="MobiDB-lite"/>
    </source>
</evidence>
<dbReference type="KEGG" id="ure:UREG_00655"/>
<feature type="region of interest" description="Disordered" evidence="1">
    <location>
        <begin position="1"/>
        <end position="27"/>
    </location>
</feature>
<evidence type="ECO:0008006" key="4">
    <source>
        <dbReference type="Google" id="ProtNLM"/>
    </source>
</evidence>
<proteinExistence type="predicted"/>
<dbReference type="OrthoDB" id="4193134at2759"/>
<dbReference type="VEuPathDB" id="FungiDB:UREG_00655"/>